<sequence>MKLATSFATPEAFCFAFLKVLYNDPDSQGSQLQAEGWAGRV</sequence>
<dbReference type="EMBL" id="FR872591">
    <property type="protein sequence ID" value="CCB90291.1"/>
    <property type="molecule type" value="Genomic_DNA"/>
</dbReference>
<accession>F8L9Y5</accession>
<gene>
    <name evidence="1" type="ORF">WCH_CK15020</name>
</gene>
<name>F8L9Y5_9BACT</name>
<protein>
    <submittedName>
        <fullName evidence="1">Uncharacterized protein</fullName>
    </submittedName>
</protein>
<evidence type="ECO:0000313" key="1">
    <source>
        <dbReference type="EMBL" id="CCB90291.1"/>
    </source>
</evidence>
<dbReference type="AlphaFoldDB" id="F8L9Y5"/>
<organism evidence="1">
    <name type="scientific">Waddlia chondrophila 2032/99</name>
    <dbReference type="NCBI Taxonomy" id="765953"/>
    <lineage>
        <taxon>Bacteria</taxon>
        <taxon>Pseudomonadati</taxon>
        <taxon>Chlamydiota</taxon>
        <taxon>Chlamydiia</taxon>
        <taxon>Parachlamydiales</taxon>
        <taxon>Waddliaceae</taxon>
        <taxon>Waddlia</taxon>
    </lineage>
</organism>
<reference evidence="1" key="1">
    <citation type="submission" date="2011-05" db="EMBL/GenBank/DDBJ databases">
        <title>Unity in variety -- the pan-genome of the Chlamydiae.</title>
        <authorList>
            <person name="Collingro A."/>
            <person name="Tischler P."/>
            <person name="Weinmaier T."/>
            <person name="Penz T."/>
            <person name="Heinz E."/>
            <person name="Brunham R.C."/>
            <person name="Read T.D."/>
            <person name="Bavoil P.M."/>
            <person name="Sachse K."/>
            <person name="Kahane S."/>
            <person name="Friedman M.G."/>
            <person name="Rattei T."/>
            <person name="Myers G.S.A."/>
            <person name="Horn M."/>
        </authorList>
    </citation>
    <scope>NUCLEOTIDE SEQUENCE</scope>
    <source>
        <strain evidence="1">2032/99</strain>
    </source>
</reference>
<proteinExistence type="predicted"/>